<evidence type="ECO:0000256" key="1">
    <source>
        <dbReference type="SAM" id="Phobius"/>
    </source>
</evidence>
<comment type="caution">
    <text evidence="2">The sequence shown here is derived from an EMBL/GenBank/DDBJ whole genome shotgun (WGS) entry which is preliminary data.</text>
</comment>
<dbReference type="HOGENOM" id="CLU_1582000_0_0_9"/>
<feature type="transmembrane region" description="Helical" evidence="1">
    <location>
        <begin position="51"/>
        <end position="71"/>
    </location>
</feature>
<keyword evidence="3" id="KW-1185">Reference proteome</keyword>
<dbReference type="AlphaFoldDB" id="E7MMW7"/>
<dbReference type="Proteomes" id="UP000004097">
    <property type="component" value="Unassembled WGS sequence"/>
</dbReference>
<organism evidence="2 3">
    <name type="scientific">Solobacterium moorei F0204</name>
    <dbReference type="NCBI Taxonomy" id="706433"/>
    <lineage>
        <taxon>Bacteria</taxon>
        <taxon>Bacillati</taxon>
        <taxon>Bacillota</taxon>
        <taxon>Erysipelotrichia</taxon>
        <taxon>Erysipelotrichales</taxon>
        <taxon>Erysipelotrichaceae</taxon>
        <taxon>Solobacterium</taxon>
    </lineage>
</organism>
<sequence>MKTLHIFLEKELKETLKHKRIFSLVPILILFLPLLNQYIPHSFMTGLSPSVFLPYSYLLIGAYSTEFIFEMMNNEYRQKTIEIIWTCKISPVIFLFAKMIIPVFIGVILFFSSILLNNILFSIFNQGAYYIPYNFWYIVFGILTVVLTNISTLTIYLKLNPFLHRCADR</sequence>
<name>E7MMW7_9FIRM</name>
<accession>E7MMW7</accession>
<dbReference type="EMBL" id="AECQ01000018">
    <property type="protein sequence ID" value="EFW24555.1"/>
    <property type="molecule type" value="Genomic_DNA"/>
</dbReference>
<feature type="transmembrane region" description="Helical" evidence="1">
    <location>
        <begin position="92"/>
        <end position="115"/>
    </location>
</feature>
<proteinExistence type="predicted"/>
<feature type="non-terminal residue" evidence="2">
    <location>
        <position position="169"/>
    </location>
</feature>
<dbReference type="RefSeq" id="WP_006525720.1">
    <property type="nucleotide sequence ID" value="NZ_GL637659.1"/>
</dbReference>
<feature type="transmembrane region" description="Helical" evidence="1">
    <location>
        <begin position="21"/>
        <end position="39"/>
    </location>
</feature>
<protein>
    <submittedName>
        <fullName evidence="2">Uncharacterized protein</fullName>
    </submittedName>
</protein>
<evidence type="ECO:0000313" key="3">
    <source>
        <dbReference type="Proteomes" id="UP000004097"/>
    </source>
</evidence>
<keyword evidence="1" id="KW-0472">Membrane</keyword>
<gene>
    <name evidence="2" type="ORF">HMPREF9430_00885</name>
</gene>
<dbReference type="STRING" id="706433.HMPREF9430_00885"/>
<keyword evidence="1" id="KW-0812">Transmembrane</keyword>
<keyword evidence="1" id="KW-1133">Transmembrane helix</keyword>
<feature type="transmembrane region" description="Helical" evidence="1">
    <location>
        <begin position="135"/>
        <end position="157"/>
    </location>
</feature>
<evidence type="ECO:0000313" key="2">
    <source>
        <dbReference type="EMBL" id="EFW24555.1"/>
    </source>
</evidence>
<reference evidence="2 3" key="1">
    <citation type="submission" date="2010-08" db="EMBL/GenBank/DDBJ databases">
        <authorList>
            <person name="Weinstock G."/>
            <person name="Sodergren E."/>
            <person name="Clifton S."/>
            <person name="Fulton L."/>
            <person name="Fulton B."/>
            <person name="Courtney L."/>
            <person name="Fronick C."/>
            <person name="Harrison M."/>
            <person name="Strong C."/>
            <person name="Farmer C."/>
            <person name="Delahaunty K."/>
            <person name="Markovic C."/>
            <person name="Hall O."/>
            <person name="Minx P."/>
            <person name="Tomlinson C."/>
            <person name="Mitreva M."/>
            <person name="Hou S."/>
            <person name="Chen J."/>
            <person name="Wollam A."/>
            <person name="Pepin K.H."/>
            <person name="Johnson M."/>
            <person name="Bhonagiri V."/>
            <person name="Zhang X."/>
            <person name="Suruliraj S."/>
            <person name="Warren W."/>
            <person name="Chinwalla A."/>
            <person name="Mardis E.R."/>
            <person name="Wilson R.K."/>
        </authorList>
    </citation>
    <scope>NUCLEOTIDE SEQUENCE [LARGE SCALE GENOMIC DNA]</scope>
    <source>
        <strain evidence="2 3">F0204</strain>
    </source>
</reference>